<feature type="binding site" evidence="4">
    <location>
        <position position="189"/>
    </location>
    <ligand>
        <name>molybdate</name>
        <dbReference type="ChEBI" id="CHEBI:36264"/>
    </ligand>
</feature>
<reference evidence="8" key="1">
    <citation type="submission" date="2016-10" db="EMBL/GenBank/DDBJ databases">
        <authorList>
            <person name="Varghese N."/>
            <person name="Submissions S."/>
        </authorList>
    </citation>
    <scope>NUCLEOTIDE SEQUENCE [LARGE SCALE GENOMIC DNA]</scope>
    <source>
        <strain evidence="8">DSM 45079</strain>
    </source>
</reference>
<dbReference type="PROSITE" id="PS51257">
    <property type="entry name" value="PROKAR_LIPOPROTEIN"/>
    <property type="match status" value="1"/>
</dbReference>
<dbReference type="OrthoDB" id="9785015at2"/>
<feature type="binding site" evidence="4">
    <location>
        <position position="58"/>
    </location>
    <ligand>
        <name>molybdate</name>
        <dbReference type="ChEBI" id="CHEBI:36264"/>
    </ligand>
</feature>
<feature type="signal peptide" evidence="6">
    <location>
        <begin position="1"/>
        <end position="21"/>
    </location>
</feature>
<dbReference type="GO" id="GO:0030973">
    <property type="term" value="F:molybdate ion binding"/>
    <property type="evidence" value="ECO:0007669"/>
    <property type="project" value="TreeGrafter"/>
</dbReference>
<evidence type="ECO:0000256" key="2">
    <source>
        <dbReference type="ARBA" id="ARBA00022723"/>
    </source>
</evidence>
<dbReference type="EMBL" id="LT629791">
    <property type="protein sequence ID" value="SDU53308.1"/>
    <property type="molecule type" value="Genomic_DNA"/>
</dbReference>
<name>A0A1H2JB85_9ACTN</name>
<dbReference type="GO" id="GO:0046872">
    <property type="term" value="F:metal ion binding"/>
    <property type="evidence" value="ECO:0007669"/>
    <property type="project" value="UniProtKB-KW"/>
</dbReference>
<dbReference type="PIRSF" id="PIRSF004846">
    <property type="entry name" value="ModA"/>
    <property type="match status" value="1"/>
</dbReference>
<gene>
    <name evidence="7" type="ORF">SAMN04488563_2474</name>
</gene>
<organism evidence="7 8">
    <name type="scientific">Jiangella alkaliphila</name>
    <dbReference type="NCBI Taxonomy" id="419479"/>
    <lineage>
        <taxon>Bacteria</taxon>
        <taxon>Bacillati</taxon>
        <taxon>Actinomycetota</taxon>
        <taxon>Actinomycetes</taxon>
        <taxon>Jiangellales</taxon>
        <taxon>Jiangellaceae</taxon>
        <taxon>Jiangella</taxon>
    </lineage>
</organism>
<dbReference type="Pfam" id="PF13531">
    <property type="entry name" value="SBP_bac_11"/>
    <property type="match status" value="1"/>
</dbReference>
<feature type="binding site" evidence="4">
    <location>
        <position position="86"/>
    </location>
    <ligand>
        <name>molybdate</name>
        <dbReference type="ChEBI" id="CHEBI:36264"/>
    </ligand>
</feature>
<keyword evidence="2 4" id="KW-0479">Metal-binding</keyword>
<dbReference type="NCBIfam" id="TIGR01256">
    <property type="entry name" value="modA"/>
    <property type="match status" value="1"/>
</dbReference>
<evidence type="ECO:0000256" key="1">
    <source>
        <dbReference type="ARBA" id="ARBA00009175"/>
    </source>
</evidence>
<dbReference type="Gene3D" id="3.40.190.10">
    <property type="entry name" value="Periplasmic binding protein-like II"/>
    <property type="match status" value="2"/>
</dbReference>
<keyword evidence="4" id="KW-0500">Molybdenum</keyword>
<dbReference type="Proteomes" id="UP000182977">
    <property type="component" value="Chromosome I"/>
</dbReference>
<evidence type="ECO:0000256" key="6">
    <source>
        <dbReference type="SAM" id="SignalP"/>
    </source>
</evidence>
<evidence type="ECO:0000313" key="8">
    <source>
        <dbReference type="Proteomes" id="UP000182977"/>
    </source>
</evidence>
<accession>A0A1H2JB85</accession>
<proteinExistence type="inferred from homology"/>
<keyword evidence="3 6" id="KW-0732">Signal</keyword>
<comment type="similarity">
    <text evidence="1">Belongs to the bacterial solute-binding protein ModA family.</text>
</comment>
<feature type="chain" id="PRO_5039715406" evidence="6">
    <location>
        <begin position="22"/>
        <end position="271"/>
    </location>
</feature>
<dbReference type="GO" id="GO:0015689">
    <property type="term" value="P:molybdate ion transport"/>
    <property type="evidence" value="ECO:0007669"/>
    <property type="project" value="InterPro"/>
</dbReference>
<dbReference type="SUPFAM" id="SSF53850">
    <property type="entry name" value="Periplasmic binding protein-like II"/>
    <property type="match status" value="1"/>
</dbReference>
<evidence type="ECO:0000256" key="4">
    <source>
        <dbReference type="PIRSR" id="PIRSR004846-1"/>
    </source>
</evidence>
<protein>
    <submittedName>
        <fullName evidence="7">Molybdate transport system substrate-binding protein</fullName>
    </submittedName>
</protein>
<evidence type="ECO:0000313" key="7">
    <source>
        <dbReference type="EMBL" id="SDU53308.1"/>
    </source>
</evidence>
<feature type="region of interest" description="Disordered" evidence="5">
    <location>
        <begin position="23"/>
        <end position="47"/>
    </location>
</feature>
<dbReference type="PANTHER" id="PTHR30632:SF0">
    <property type="entry name" value="SULFATE-BINDING PROTEIN"/>
    <property type="match status" value="1"/>
</dbReference>
<dbReference type="InterPro" id="IPR050682">
    <property type="entry name" value="ModA/WtpA"/>
</dbReference>
<sequence>MRRARLALAVAAAALLTIACGGDDGDDSAAPSGEATQETTEPADDAPAGTVTVLAAASLTESFETLADQLGDEYPDLEIVYSFGPSSGLVEQLLSGAPADVLATADTNTMDDAVAGGVVDGEPRIFARNTLALAVPAGNPGNVTGLADLANEELRVAICEPQVPCGGAAQRLLDAAGVVAAPDTLTTDVKEAASLIALGEADAALIYLTDAAAEGDAVEVVPVPESDDVVNDYPVAVLTDAPNPEGAQAVVDAITGEPGQTILGEAGFLEP</sequence>
<dbReference type="PANTHER" id="PTHR30632">
    <property type="entry name" value="MOLYBDATE-BINDING PERIPLASMIC PROTEIN"/>
    <property type="match status" value="1"/>
</dbReference>
<keyword evidence="8" id="KW-1185">Reference proteome</keyword>
<dbReference type="InterPro" id="IPR005950">
    <property type="entry name" value="ModA"/>
</dbReference>
<feature type="binding site" evidence="4">
    <location>
        <position position="207"/>
    </location>
    <ligand>
        <name>molybdate</name>
        <dbReference type="ChEBI" id="CHEBI:36264"/>
    </ligand>
</feature>
<evidence type="ECO:0000256" key="3">
    <source>
        <dbReference type="ARBA" id="ARBA00022729"/>
    </source>
</evidence>
<evidence type="ECO:0000256" key="5">
    <source>
        <dbReference type="SAM" id="MobiDB-lite"/>
    </source>
</evidence>
<dbReference type="STRING" id="419479.SAMN04488563_2474"/>
<dbReference type="AlphaFoldDB" id="A0A1H2JB85"/>
<dbReference type="RefSeq" id="WP_046769159.1">
    <property type="nucleotide sequence ID" value="NZ_KQ061230.1"/>
</dbReference>